<keyword evidence="3" id="KW-1185">Reference proteome</keyword>
<accession>A0A928UVT6</accession>
<sequence length="315" mass="35943">MAQRRISKNQRRKIGVFLRCVLISFIAWLLFAISSDYKYRIKAGISYVNIPEKRAFHPLQSDTVDVEVTMSGWKVFLANLHKDTSTIQVDLSGLANRNFVVMSNQIGFINKQFPADKKVIKVHPDTLFFDFSKQTQRKIPVRVLTHIDFKKQYGIIGETKSNPAYVTVTGPMEDVASIEYLETDSIKGSAIHSDIRTIAYLNRNQKNNITIYPTFTEITIPVGELTEKILEIPLRVENASKYTSVRTLPSKVKVAILVSIKDYNTWTARDFEAVVDMNSWEENHVKSLPVLITRSPEFVKVISVDPANVDFLVRK</sequence>
<comment type="caution">
    <text evidence="2">The sequence shown here is derived from an EMBL/GenBank/DDBJ whole genome shotgun (WGS) entry which is preliminary data.</text>
</comment>
<evidence type="ECO:0000313" key="2">
    <source>
        <dbReference type="EMBL" id="MBE8712446.1"/>
    </source>
</evidence>
<name>A0A928UVT6_9SPHI</name>
<keyword evidence="1" id="KW-0812">Transmembrane</keyword>
<reference evidence="2" key="1">
    <citation type="submission" date="2018-02" db="EMBL/GenBank/DDBJ databases">
        <authorList>
            <person name="Vasarhelyi B.M."/>
            <person name="Deshmukh S."/>
            <person name="Balint B."/>
            <person name="Kukolya J."/>
        </authorList>
    </citation>
    <scope>NUCLEOTIDE SEQUENCE</scope>
    <source>
        <strain evidence="2">KB22</strain>
    </source>
</reference>
<dbReference type="Gene3D" id="2.170.120.40">
    <property type="entry name" value="YbbR-like domain"/>
    <property type="match status" value="1"/>
</dbReference>
<proteinExistence type="predicted"/>
<evidence type="ECO:0000313" key="3">
    <source>
        <dbReference type="Proteomes" id="UP000616201"/>
    </source>
</evidence>
<organism evidence="2 3">
    <name type="scientific">Sphingobacterium hungaricum</name>
    <dbReference type="NCBI Taxonomy" id="2082723"/>
    <lineage>
        <taxon>Bacteria</taxon>
        <taxon>Pseudomonadati</taxon>
        <taxon>Bacteroidota</taxon>
        <taxon>Sphingobacteriia</taxon>
        <taxon>Sphingobacteriales</taxon>
        <taxon>Sphingobacteriaceae</taxon>
        <taxon>Sphingobacterium</taxon>
    </lineage>
</organism>
<evidence type="ECO:0000256" key="1">
    <source>
        <dbReference type="SAM" id="Phobius"/>
    </source>
</evidence>
<dbReference type="Proteomes" id="UP000616201">
    <property type="component" value="Unassembled WGS sequence"/>
</dbReference>
<evidence type="ECO:0008006" key="4">
    <source>
        <dbReference type="Google" id="ProtNLM"/>
    </source>
</evidence>
<keyword evidence="1" id="KW-1133">Transmembrane helix</keyword>
<protein>
    <recommendedName>
        <fullName evidence="4">YbbR-like protein</fullName>
    </recommendedName>
</protein>
<gene>
    <name evidence="2" type="ORF">C4F49_01970</name>
</gene>
<feature type="transmembrane region" description="Helical" evidence="1">
    <location>
        <begin position="14"/>
        <end position="33"/>
    </location>
</feature>
<keyword evidence="1" id="KW-0472">Membrane</keyword>
<dbReference type="InterPro" id="IPR053154">
    <property type="entry name" value="c-di-AMP_regulator"/>
</dbReference>
<dbReference type="AlphaFoldDB" id="A0A928UVT6"/>
<dbReference type="EMBL" id="PRDK01000001">
    <property type="protein sequence ID" value="MBE8712446.1"/>
    <property type="molecule type" value="Genomic_DNA"/>
</dbReference>
<dbReference type="PANTHER" id="PTHR37804:SF1">
    <property type="entry name" value="CDAA REGULATORY PROTEIN CDAR"/>
    <property type="match status" value="1"/>
</dbReference>
<dbReference type="Gene3D" id="2.170.120.30">
    <property type="match status" value="1"/>
</dbReference>
<dbReference type="PANTHER" id="PTHR37804">
    <property type="entry name" value="CDAA REGULATORY PROTEIN CDAR"/>
    <property type="match status" value="1"/>
</dbReference>